<organism evidence="1 2">
    <name type="scientific">Dictyobacter arantiisoli</name>
    <dbReference type="NCBI Taxonomy" id="2014874"/>
    <lineage>
        <taxon>Bacteria</taxon>
        <taxon>Bacillati</taxon>
        <taxon>Chloroflexota</taxon>
        <taxon>Ktedonobacteria</taxon>
        <taxon>Ktedonobacterales</taxon>
        <taxon>Dictyobacteraceae</taxon>
        <taxon>Dictyobacter</taxon>
    </lineage>
</organism>
<dbReference type="SUPFAM" id="SSF69279">
    <property type="entry name" value="Phage tail proteins"/>
    <property type="match status" value="1"/>
</dbReference>
<protein>
    <submittedName>
        <fullName evidence="1">Uncharacterized protein</fullName>
    </submittedName>
</protein>
<keyword evidence="2" id="KW-1185">Reference proteome</keyword>
<evidence type="ECO:0000313" key="1">
    <source>
        <dbReference type="EMBL" id="GCF11214.1"/>
    </source>
</evidence>
<dbReference type="Proteomes" id="UP000322530">
    <property type="component" value="Unassembled WGS sequence"/>
</dbReference>
<dbReference type="EMBL" id="BIXY01000099">
    <property type="protein sequence ID" value="GCF11214.1"/>
    <property type="molecule type" value="Genomic_DNA"/>
</dbReference>
<sequence length="678" mass="73408">MVRVLSPSLMAAVGASTRVPAIAISIEDHVPHYQSYQTPNSTDGWNDACIANDGSIIRVSLTRGSNIFAQSFQWQRITNPATAGQWSSWNTFGGAASTCYQDSGCAVSNSNGTLRAFAQQGSSRALWTWSSTDNGQTWSATPGTVLTPPSSAALLGIGSAGNNDVFFLYQLVSGVYTGCAFFSGTWSALHTSSVSPLNYGGGVAAYWDGSAYWIVASDTATLYLSTYTPGSNSWLAYQPIATAASALLVRLAPRLQRDPISGLYTLISIEEDTGVNTGAVYSYPRLRQSSDLQHWSQGTILHSINVQYGATLIVTPTATFLSSMPTILRARAYNQSDSSQQLSVSGTLDAYSQSDEIGKPGKLQLLLDNNQGALSALISQPSNPQPLGPQSSVIVRAGYRTGSPANTTELVRVGTYRIERIQVVRTQQQQQLRLLCVDTTAQLDQLNRFQMTYTYQQLGWLLREVCARAGLFSLALPTASQINQTVPYFVIQAARPYRAALDELCRIYDLSFFLDQNEVVQFRELSASDPVTWTYQPELESITFGSQQQSGNHVIVTGKPPVSGTSSALTTAEAYDDTNLQWTGQERLIQHIDQKLITTAQCASKAAFLLSSAQRAQVQHQIQVPFNPAHQLLDVIKITDASIPRGSGLSSAGRIIQSDAIYDPAQAAYTHTLHLTGV</sequence>
<gene>
    <name evidence="1" type="ORF">KDI_47780</name>
</gene>
<dbReference type="OrthoDB" id="135849at2"/>
<accession>A0A5A5TJZ3</accession>
<proteinExistence type="predicted"/>
<reference evidence="1 2" key="1">
    <citation type="submission" date="2019-01" db="EMBL/GenBank/DDBJ databases">
        <title>Draft genome sequence of Dictyobacter sp. Uno17.</title>
        <authorList>
            <person name="Wang C.M."/>
            <person name="Zheng Y."/>
            <person name="Sakai Y."/>
            <person name="Abe K."/>
            <person name="Yokota A."/>
            <person name="Yabe S."/>
        </authorList>
    </citation>
    <scope>NUCLEOTIDE SEQUENCE [LARGE SCALE GENOMIC DNA]</scope>
    <source>
        <strain evidence="1 2">Uno17</strain>
    </source>
</reference>
<name>A0A5A5TJZ3_9CHLR</name>
<dbReference type="AlphaFoldDB" id="A0A5A5TJZ3"/>
<evidence type="ECO:0000313" key="2">
    <source>
        <dbReference type="Proteomes" id="UP000322530"/>
    </source>
</evidence>
<dbReference type="RefSeq" id="WP_149404053.1">
    <property type="nucleotide sequence ID" value="NZ_BIXY01000099.1"/>
</dbReference>
<comment type="caution">
    <text evidence="1">The sequence shown here is derived from an EMBL/GenBank/DDBJ whole genome shotgun (WGS) entry which is preliminary data.</text>
</comment>